<proteinExistence type="predicted"/>
<accession>A0A915III0</accession>
<sequence>MAMDRKNSPSTATAQPIAEAGKDKETILANGKNLVERNKFWKPLIIVGPDLTKQQRASQKETTKIEGKGKILHNFFVYCCPTILIFFDV</sequence>
<reference evidence="2" key="1">
    <citation type="submission" date="2022-11" db="UniProtKB">
        <authorList>
            <consortium name="WormBaseParasite"/>
        </authorList>
    </citation>
    <scope>IDENTIFICATION</scope>
</reference>
<organism evidence="1 2">
    <name type="scientific">Romanomermis culicivorax</name>
    <name type="common">Nematode worm</name>
    <dbReference type="NCBI Taxonomy" id="13658"/>
    <lineage>
        <taxon>Eukaryota</taxon>
        <taxon>Metazoa</taxon>
        <taxon>Ecdysozoa</taxon>
        <taxon>Nematoda</taxon>
        <taxon>Enoplea</taxon>
        <taxon>Dorylaimia</taxon>
        <taxon>Mermithida</taxon>
        <taxon>Mermithoidea</taxon>
        <taxon>Mermithidae</taxon>
        <taxon>Romanomermis</taxon>
    </lineage>
</organism>
<dbReference type="WBParaSite" id="nRc.2.0.1.t13982-RA">
    <property type="protein sequence ID" value="nRc.2.0.1.t13982-RA"/>
    <property type="gene ID" value="nRc.2.0.1.g13982"/>
</dbReference>
<dbReference type="Proteomes" id="UP000887565">
    <property type="component" value="Unplaced"/>
</dbReference>
<evidence type="ECO:0000313" key="2">
    <source>
        <dbReference type="WBParaSite" id="nRc.2.0.1.t13982-RA"/>
    </source>
</evidence>
<name>A0A915III0_ROMCU</name>
<evidence type="ECO:0000313" key="1">
    <source>
        <dbReference type="Proteomes" id="UP000887565"/>
    </source>
</evidence>
<keyword evidence="1" id="KW-1185">Reference proteome</keyword>
<protein>
    <submittedName>
        <fullName evidence="2">Uncharacterized protein</fullName>
    </submittedName>
</protein>
<dbReference type="AlphaFoldDB" id="A0A915III0"/>